<dbReference type="SUPFAM" id="SSF48452">
    <property type="entry name" value="TPR-like"/>
    <property type="match status" value="1"/>
</dbReference>
<feature type="repeat" description="TPR" evidence="1">
    <location>
        <begin position="243"/>
        <end position="276"/>
    </location>
</feature>
<proteinExistence type="predicted"/>
<evidence type="ECO:0000256" key="1">
    <source>
        <dbReference type="PROSITE-ProRule" id="PRU00339"/>
    </source>
</evidence>
<dbReference type="SMART" id="SM00028">
    <property type="entry name" value="TPR"/>
    <property type="match status" value="7"/>
</dbReference>
<dbReference type="Pfam" id="PF14559">
    <property type="entry name" value="TPR_19"/>
    <property type="match status" value="1"/>
</dbReference>
<dbReference type="AlphaFoldDB" id="A0A9D6Z376"/>
<protein>
    <submittedName>
        <fullName evidence="2">Tetratricopeptide repeat protein</fullName>
    </submittedName>
</protein>
<reference evidence="2" key="1">
    <citation type="submission" date="2020-07" db="EMBL/GenBank/DDBJ databases">
        <title>Huge and variable diversity of episymbiotic CPR bacteria and DPANN archaea in groundwater ecosystems.</title>
        <authorList>
            <person name="He C.Y."/>
            <person name="Keren R."/>
            <person name="Whittaker M."/>
            <person name="Farag I.F."/>
            <person name="Doudna J."/>
            <person name="Cate J.H.D."/>
            <person name="Banfield J.F."/>
        </authorList>
    </citation>
    <scope>NUCLEOTIDE SEQUENCE</scope>
    <source>
        <strain evidence="2">NC_groundwater_1664_Pr3_B-0.1um_52_9</strain>
    </source>
</reference>
<name>A0A9D6Z376_9BACT</name>
<feature type="repeat" description="TPR" evidence="1">
    <location>
        <begin position="346"/>
        <end position="379"/>
    </location>
</feature>
<dbReference type="PROSITE" id="PS50293">
    <property type="entry name" value="TPR_REGION"/>
    <property type="match status" value="2"/>
</dbReference>
<sequence length="448" mass="51738">MARRDLEEFHLTEGPQPAEHESFLPAFPGRQSILEAFPEIVPTGWNLGKKDFIAWIDFTLENPDEIWENDGFSDDKFFHYLNFVEKKGQVPVFVVEVTATEDVMEVNEFSLLLKESDLREIRGGDKVYCVAKEWERENLVREMNDRALLKYDEDSLDEARDLIDTAIRLSGSGSAYLFNNRGLICWKMGKITQAKKDFLESIGLDDGNGDPYFNIGLIYFDESDYKMALNYLGRAVEINPADSQFLTELAHLYLEMGREEEAMQLFQQAFKSDPNDPQVDFHLGYYFLYKKHEPRFAVKYFDTGLEKDPNDQFALADLAVAHWILGNKGKSIKIHGVLQRHKGLMPYTMSRLVYLNMEMGNYEAALSYYQQALSQNEPFEPEWLHYNAALVYAKTGRSQQALDTLHLAVRAGGEAVIKRAMSEKALRELKRIPDFKKLIRLTSKRKNR</sequence>
<feature type="repeat" description="TPR" evidence="1">
    <location>
        <begin position="209"/>
        <end position="242"/>
    </location>
</feature>
<dbReference type="PANTHER" id="PTHR12558:SF13">
    <property type="entry name" value="CELL DIVISION CYCLE PROTEIN 27 HOMOLOG"/>
    <property type="match status" value="1"/>
</dbReference>
<comment type="caution">
    <text evidence="2">The sequence shown here is derived from an EMBL/GenBank/DDBJ whole genome shotgun (WGS) entry which is preliminary data.</text>
</comment>
<dbReference type="InterPro" id="IPR019734">
    <property type="entry name" value="TPR_rpt"/>
</dbReference>
<dbReference type="PANTHER" id="PTHR12558">
    <property type="entry name" value="CELL DIVISION CYCLE 16,23,27"/>
    <property type="match status" value="1"/>
</dbReference>
<dbReference type="Proteomes" id="UP000807825">
    <property type="component" value="Unassembled WGS sequence"/>
</dbReference>
<dbReference type="Pfam" id="PF13432">
    <property type="entry name" value="TPR_16"/>
    <property type="match status" value="1"/>
</dbReference>
<accession>A0A9D6Z376</accession>
<organism evidence="2 3">
    <name type="scientific">Desulfomonile tiedjei</name>
    <dbReference type="NCBI Taxonomy" id="2358"/>
    <lineage>
        <taxon>Bacteria</taxon>
        <taxon>Pseudomonadati</taxon>
        <taxon>Thermodesulfobacteriota</taxon>
        <taxon>Desulfomonilia</taxon>
        <taxon>Desulfomonilales</taxon>
        <taxon>Desulfomonilaceae</taxon>
        <taxon>Desulfomonile</taxon>
    </lineage>
</organism>
<dbReference type="Pfam" id="PF13181">
    <property type="entry name" value="TPR_8"/>
    <property type="match status" value="1"/>
</dbReference>
<dbReference type="Gene3D" id="1.25.40.10">
    <property type="entry name" value="Tetratricopeptide repeat domain"/>
    <property type="match status" value="2"/>
</dbReference>
<evidence type="ECO:0000313" key="3">
    <source>
        <dbReference type="Proteomes" id="UP000807825"/>
    </source>
</evidence>
<dbReference type="NCBIfam" id="NF047558">
    <property type="entry name" value="TPR_END_plus"/>
    <property type="match status" value="1"/>
</dbReference>
<keyword evidence="1" id="KW-0802">TPR repeat</keyword>
<dbReference type="PROSITE" id="PS50005">
    <property type="entry name" value="TPR"/>
    <property type="match status" value="3"/>
</dbReference>
<gene>
    <name evidence="2" type="ORF">HY912_07515</name>
</gene>
<dbReference type="SUPFAM" id="SSF81901">
    <property type="entry name" value="HCP-like"/>
    <property type="match status" value="1"/>
</dbReference>
<evidence type="ECO:0000313" key="2">
    <source>
        <dbReference type="EMBL" id="MBI5249327.1"/>
    </source>
</evidence>
<dbReference type="EMBL" id="JACRDE010000206">
    <property type="protein sequence ID" value="MBI5249327.1"/>
    <property type="molecule type" value="Genomic_DNA"/>
</dbReference>
<dbReference type="InterPro" id="IPR011990">
    <property type="entry name" value="TPR-like_helical_dom_sf"/>
</dbReference>